<reference evidence="10 11" key="1">
    <citation type="submission" date="2011-08" db="EMBL/GenBank/DDBJ databases">
        <authorList>
            <person name="Liu Z.J."/>
            <person name="Shi F.L."/>
            <person name="Lu J.Q."/>
            <person name="Li M."/>
            <person name="Wang Z.L."/>
        </authorList>
    </citation>
    <scope>NUCLEOTIDE SEQUENCE [LARGE SCALE GENOMIC DNA]</scope>
    <source>
        <strain evidence="10 11">USNM 41457</strain>
    </source>
</reference>
<feature type="transmembrane region" description="Helical" evidence="9">
    <location>
        <begin position="179"/>
        <end position="201"/>
    </location>
</feature>
<keyword evidence="11" id="KW-1185">Reference proteome</keyword>
<evidence type="ECO:0000256" key="4">
    <source>
        <dbReference type="ARBA" id="ARBA00022989"/>
    </source>
</evidence>
<dbReference type="Proteomes" id="UP000003163">
    <property type="component" value="Unassembled WGS sequence"/>
</dbReference>
<keyword evidence="3 9" id="KW-0812">Transmembrane</keyword>
<evidence type="ECO:0000256" key="8">
    <source>
        <dbReference type="RuleBase" id="RU003750"/>
    </source>
</evidence>
<evidence type="ECO:0000256" key="1">
    <source>
        <dbReference type="ARBA" id="ARBA00004141"/>
    </source>
</evidence>
<organism evidence="10 11">
    <name type="scientific">Edhazardia aedis (strain USNM 41457)</name>
    <name type="common">Microsporidian parasite</name>
    <dbReference type="NCBI Taxonomy" id="1003232"/>
    <lineage>
        <taxon>Eukaryota</taxon>
        <taxon>Fungi</taxon>
        <taxon>Fungi incertae sedis</taxon>
        <taxon>Microsporidia</taxon>
        <taxon>Edhazardia</taxon>
    </lineage>
</organism>
<feature type="transmembrane region" description="Helical" evidence="9">
    <location>
        <begin position="104"/>
        <end position="126"/>
    </location>
</feature>
<proteinExistence type="inferred from homology"/>
<dbReference type="Pfam" id="PF01066">
    <property type="entry name" value="CDP-OH_P_transf"/>
    <property type="match status" value="1"/>
</dbReference>
<accession>J9DU36</accession>
<dbReference type="GO" id="GO:0016020">
    <property type="term" value="C:membrane"/>
    <property type="evidence" value="ECO:0007669"/>
    <property type="project" value="UniProtKB-SubCell"/>
</dbReference>
<feature type="transmembrane region" description="Helical" evidence="9">
    <location>
        <begin position="146"/>
        <end position="167"/>
    </location>
</feature>
<dbReference type="VEuPathDB" id="MicrosporidiaDB:EDEG_00982"/>
<comment type="subcellular location">
    <subcellularLocation>
        <location evidence="1">Membrane</location>
        <topology evidence="1">Multi-pass membrane protein</topology>
    </subcellularLocation>
</comment>
<dbReference type="PANTHER" id="PTHR15362">
    <property type="entry name" value="PHOSPHATIDYLINOSITOL SYNTHASE"/>
    <property type="match status" value="1"/>
</dbReference>
<dbReference type="InterPro" id="IPR043130">
    <property type="entry name" value="CDP-OH_PTrfase_TM_dom"/>
</dbReference>
<dbReference type="InterPro" id="IPR048254">
    <property type="entry name" value="CDP_ALCOHOL_P_TRANSF_CS"/>
</dbReference>
<evidence type="ECO:0000256" key="5">
    <source>
        <dbReference type="ARBA" id="ARBA00023098"/>
    </source>
</evidence>
<evidence type="ECO:0000256" key="9">
    <source>
        <dbReference type="SAM" id="Phobius"/>
    </source>
</evidence>
<dbReference type="EMBL" id="AFBI03000013">
    <property type="protein sequence ID" value="EJW04812.1"/>
    <property type="molecule type" value="Genomic_DNA"/>
</dbReference>
<sequence>MKVDIIFNKPNTVGLLRILLLILGIFSEKYVFLALYTVSASLDALDGKLARKYNECTVLGSCLDMITDRSSTILIITKIVENAAYSKNFRLYFTKRTWQGFSKFLSTVLIVDILSHFMYFSFALINKQQHKTPKNWLLSLYYNKNILLFLCTTVEIFYVFLYFLIAFDVRIIGLYKNLLYFLVICCIVKSFFHIVQLYVALDGLSYVENPTMKIK</sequence>
<evidence type="ECO:0000256" key="3">
    <source>
        <dbReference type="ARBA" id="ARBA00022692"/>
    </source>
</evidence>
<gene>
    <name evidence="10" type="ORF">EDEG_00982</name>
</gene>
<evidence type="ECO:0000256" key="2">
    <source>
        <dbReference type="ARBA" id="ARBA00022679"/>
    </source>
</evidence>
<dbReference type="OrthoDB" id="10251079at2759"/>
<dbReference type="AlphaFoldDB" id="J9DU36"/>
<dbReference type="Gene3D" id="1.20.120.1760">
    <property type="match status" value="1"/>
</dbReference>
<keyword evidence="4 9" id="KW-1133">Transmembrane helix</keyword>
<name>J9DU36_EDHAE</name>
<dbReference type="OMA" id="VTGVFFY"/>
<evidence type="ECO:0000256" key="6">
    <source>
        <dbReference type="ARBA" id="ARBA00023136"/>
    </source>
</evidence>
<comment type="caution">
    <text evidence="10">The sequence shown here is derived from an EMBL/GenBank/DDBJ whole genome shotgun (WGS) entry which is preliminary data.</text>
</comment>
<evidence type="ECO:0000313" key="10">
    <source>
        <dbReference type="EMBL" id="EJW04812.1"/>
    </source>
</evidence>
<feature type="transmembrane region" description="Helical" evidence="9">
    <location>
        <begin position="18"/>
        <end position="42"/>
    </location>
</feature>
<dbReference type="InterPro" id="IPR000462">
    <property type="entry name" value="CDP-OH_P_trans"/>
</dbReference>
<reference evidence="11" key="2">
    <citation type="submission" date="2015-07" db="EMBL/GenBank/DDBJ databases">
        <title>Contrasting host-pathogen interactions and genome evolution in two generalist and specialist microsporidian pathogens of mosquitoes.</title>
        <authorList>
            <consortium name="The Broad Institute Genomics Platform"/>
            <consortium name="The Broad Institute Genome Sequencing Center for Infectious Disease"/>
            <person name="Cuomo C.A."/>
            <person name="Sanscrainte N.D."/>
            <person name="Goldberg J.M."/>
            <person name="Heiman D."/>
            <person name="Young S."/>
            <person name="Zeng Q."/>
            <person name="Becnel J.J."/>
            <person name="Birren B.W."/>
        </authorList>
    </citation>
    <scope>NUCLEOTIDE SEQUENCE [LARGE SCALE GENOMIC DNA]</scope>
    <source>
        <strain evidence="11">USNM 41457</strain>
    </source>
</reference>
<dbReference type="GO" id="GO:0016780">
    <property type="term" value="F:phosphotransferase activity, for other substituted phosphate groups"/>
    <property type="evidence" value="ECO:0007669"/>
    <property type="project" value="InterPro"/>
</dbReference>
<evidence type="ECO:0000256" key="7">
    <source>
        <dbReference type="ARBA" id="ARBA00023264"/>
    </source>
</evidence>
<keyword evidence="2 8" id="KW-0808">Transferase</keyword>
<evidence type="ECO:0008006" key="12">
    <source>
        <dbReference type="Google" id="ProtNLM"/>
    </source>
</evidence>
<dbReference type="FunCoup" id="J9DU36">
    <property type="interactions" value="151"/>
</dbReference>
<dbReference type="GO" id="GO:0008654">
    <property type="term" value="P:phospholipid biosynthetic process"/>
    <property type="evidence" value="ECO:0007669"/>
    <property type="project" value="InterPro"/>
</dbReference>
<keyword evidence="5" id="KW-0443">Lipid metabolism</keyword>
<dbReference type="HOGENOM" id="CLU_067602_2_0_1"/>
<keyword evidence="6 9" id="KW-0472">Membrane</keyword>
<evidence type="ECO:0000313" key="11">
    <source>
        <dbReference type="Proteomes" id="UP000003163"/>
    </source>
</evidence>
<dbReference type="PANTHER" id="PTHR15362:SF13">
    <property type="entry name" value="SI:CH1073-145M9.1"/>
    <property type="match status" value="1"/>
</dbReference>
<dbReference type="PROSITE" id="PS00379">
    <property type="entry name" value="CDP_ALCOHOL_P_TRANSF"/>
    <property type="match status" value="1"/>
</dbReference>
<dbReference type="InParanoid" id="J9DU36"/>
<comment type="similarity">
    <text evidence="8">Belongs to the CDP-alcohol phosphatidyltransferase class-I family.</text>
</comment>
<keyword evidence="7" id="KW-1208">Phospholipid metabolism</keyword>
<dbReference type="STRING" id="1003232.J9DU36"/>
<protein>
    <recommendedName>
        <fullName evidence="12">CDP-diacylglycerol--inositol 3-phosphatidyltransferase</fullName>
    </recommendedName>
</protein>